<dbReference type="Proteomes" id="UP000580043">
    <property type="component" value="Unassembled WGS sequence"/>
</dbReference>
<evidence type="ECO:0008006" key="3">
    <source>
        <dbReference type="Google" id="ProtNLM"/>
    </source>
</evidence>
<proteinExistence type="predicted"/>
<reference evidence="1 2" key="1">
    <citation type="submission" date="2020-04" db="EMBL/GenBank/DDBJ databases">
        <title>Zoogloea sp. G-4-1-14 isolated from soil.</title>
        <authorList>
            <person name="Dahal R.H."/>
        </authorList>
    </citation>
    <scope>NUCLEOTIDE SEQUENCE [LARGE SCALE GENOMIC DNA]</scope>
    <source>
        <strain evidence="1 2">G-4-1-14</strain>
    </source>
</reference>
<gene>
    <name evidence="1" type="ORF">HHL15_03290</name>
</gene>
<keyword evidence="2" id="KW-1185">Reference proteome</keyword>
<evidence type="ECO:0000313" key="2">
    <source>
        <dbReference type="Proteomes" id="UP000580043"/>
    </source>
</evidence>
<protein>
    <recommendedName>
        <fullName evidence="3">TIGR02270 family protein</fullName>
    </recommendedName>
</protein>
<dbReference type="RefSeq" id="WP_169144400.1">
    <property type="nucleotide sequence ID" value="NZ_JABBGA010000002.1"/>
</dbReference>
<organism evidence="1 2">
    <name type="scientific">Zoogloea dura</name>
    <dbReference type="NCBI Taxonomy" id="2728840"/>
    <lineage>
        <taxon>Bacteria</taxon>
        <taxon>Pseudomonadati</taxon>
        <taxon>Pseudomonadota</taxon>
        <taxon>Betaproteobacteria</taxon>
        <taxon>Rhodocyclales</taxon>
        <taxon>Zoogloeaceae</taxon>
        <taxon>Zoogloea</taxon>
    </lineage>
</organism>
<dbReference type="AlphaFoldDB" id="A0A848G500"/>
<dbReference type="EMBL" id="JABBGA010000002">
    <property type="protein sequence ID" value="NML24751.1"/>
    <property type="molecule type" value="Genomic_DNA"/>
</dbReference>
<comment type="caution">
    <text evidence="1">The sequence shown here is derived from an EMBL/GenBank/DDBJ whole genome shotgun (WGS) entry which is preliminary data.</text>
</comment>
<name>A0A848G500_9RHOO</name>
<sequence length="404" mass="43371">MPTVAPLARAWRFIPARVLSHLEELAYLWQRRRASVYSDSLTLRDFAYLSERLEAHLQGALVAGEALDGMVAELLASTDRDEVFAAAWALLRSGGGGQVRSVLEAFAKARGPALAGFGEALTLVPLAATEATLRAALAHGSPQHAAWAALALAHHGRLDPAAPELAGVLLHEQADVAELAWRAALCLDTRQAPQARPYAEALRHPDPRVVDAVLQAAVWTGQPWLPDTLRHLAAAPDGRALGWLAALAQPAGQDAVLAQIAERPAAERGPLAARLGSFQALESVLAWMASDDPRLAASATLGWNRMTGLNADGIRGVSPAGDEADPLLLDFPEELVLPDLPKARQQWDAQRARWQAGLRWSRGHDIQGSLSSEAQRWIDLQARWDFGARAALAGQRIIPPPPPV</sequence>
<evidence type="ECO:0000313" key="1">
    <source>
        <dbReference type="EMBL" id="NML24751.1"/>
    </source>
</evidence>
<accession>A0A848G500</accession>